<name>A0ABR2G891_9ROSI</name>
<gene>
    <name evidence="1" type="ORF">V6N12_064967</name>
</gene>
<comment type="caution">
    <text evidence="1">The sequence shown here is derived from an EMBL/GenBank/DDBJ whole genome shotgun (WGS) entry which is preliminary data.</text>
</comment>
<proteinExistence type="predicted"/>
<keyword evidence="2" id="KW-1185">Reference proteome</keyword>
<protein>
    <submittedName>
        <fullName evidence="1">Uncharacterized protein</fullName>
    </submittedName>
</protein>
<dbReference type="EMBL" id="JBBPBM010000002">
    <property type="protein sequence ID" value="KAK8596480.1"/>
    <property type="molecule type" value="Genomic_DNA"/>
</dbReference>
<organism evidence="1 2">
    <name type="scientific">Hibiscus sabdariffa</name>
    <name type="common">roselle</name>
    <dbReference type="NCBI Taxonomy" id="183260"/>
    <lineage>
        <taxon>Eukaryota</taxon>
        <taxon>Viridiplantae</taxon>
        <taxon>Streptophyta</taxon>
        <taxon>Embryophyta</taxon>
        <taxon>Tracheophyta</taxon>
        <taxon>Spermatophyta</taxon>
        <taxon>Magnoliopsida</taxon>
        <taxon>eudicotyledons</taxon>
        <taxon>Gunneridae</taxon>
        <taxon>Pentapetalae</taxon>
        <taxon>rosids</taxon>
        <taxon>malvids</taxon>
        <taxon>Malvales</taxon>
        <taxon>Malvaceae</taxon>
        <taxon>Malvoideae</taxon>
        <taxon>Hibiscus</taxon>
    </lineage>
</organism>
<dbReference type="Proteomes" id="UP001472677">
    <property type="component" value="Unassembled WGS sequence"/>
</dbReference>
<accession>A0ABR2G891</accession>
<sequence>MFKIFDLQIEAISGISNSEVPILQVVYSSMRGLIKMHNPSVVITLEDIDSNVKKVLKMASETNANAIQQRARSKTYKL</sequence>
<reference evidence="1 2" key="1">
    <citation type="journal article" date="2024" name="G3 (Bethesda)">
        <title>Genome assembly of Hibiscus sabdariffa L. provides insights into metabolisms of medicinal natural products.</title>
        <authorList>
            <person name="Kim T."/>
        </authorList>
    </citation>
    <scope>NUCLEOTIDE SEQUENCE [LARGE SCALE GENOMIC DNA]</scope>
    <source>
        <strain evidence="1">TK-2024</strain>
        <tissue evidence="1">Old leaves</tissue>
    </source>
</reference>
<evidence type="ECO:0000313" key="1">
    <source>
        <dbReference type="EMBL" id="KAK8596480.1"/>
    </source>
</evidence>
<evidence type="ECO:0000313" key="2">
    <source>
        <dbReference type="Proteomes" id="UP001472677"/>
    </source>
</evidence>